<dbReference type="GO" id="GO:0005840">
    <property type="term" value="C:ribosome"/>
    <property type="evidence" value="ECO:0007669"/>
    <property type="project" value="UniProtKB-KW"/>
</dbReference>
<gene>
    <name evidence="6" type="ORF">A2609_01430</name>
</gene>
<reference evidence="6 7" key="1">
    <citation type="journal article" date="2016" name="Nat. Commun.">
        <title>Thousands of microbial genomes shed light on interconnected biogeochemical processes in an aquifer system.</title>
        <authorList>
            <person name="Anantharaman K."/>
            <person name="Brown C.T."/>
            <person name="Hug L.A."/>
            <person name="Sharon I."/>
            <person name="Castelle C.J."/>
            <person name="Probst A.J."/>
            <person name="Thomas B.C."/>
            <person name="Singh A."/>
            <person name="Wilkins M.J."/>
            <person name="Karaoz U."/>
            <person name="Brodie E.L."/>
            <person name="Williams K.H."/>
            <person name="Hubbard S.S."/>
            <person name="Banfield J.F."/>
        </authorList>
    </citation>
    <scope>NUCLEOTIDE SEQUENCE [LARGE SCALE GENOMIC DNA]</scope>
</reference>
<dbReference type="GO" id="GO:0006412">
    <property type="term" value="P:translation"/>
    <property type="evidence" value="ECO:0007669"/>
    <property type="project" value="InterPro"/>
</dbReference>
<proteinExistence type="inferred from homology"/>
<evidence type="ECO:0000313" key="7">
    <source>
        <dbReference type="Proteomes" id="UP000176867"/>
    </source>
</evidence>
<evidence type="ECO:0000256" key="3">
    <source>
        <dbReference type="ARBA" id="ARBA00023274"/>
    </source>
</evidence>
<sequence>MEKVITTVNTEGRARLGLRAGDTVRVVQNIVDIKKGRGTDKKEKTIKNARKQVFEGLVLAVKHGTESGASFTVRATLSGVGVEKTFPLYSPVIDSIEIVKRSNVRRAKLYFIREKAAKAVRRQLRNARMLHLKSDEAIASVEGTGEEISTPVEEEKIEEGVV</sequence>
<evidence type="ECO:0000256" key="1">
    <source>
        <dbReference type="ARBA" id="ARBA00005781"/>
    </source>
</evidence>
<keyword evidence="2" id="KW-0689">Ribosomal protein</keyword>
<dbReference type="InterPro" id="IPR001857">
    <property type="entry name" value="Ribosomal_bL19"/>
</dbReference>
<dbReference type="AlphaFoldDB" id="A0A1F6G3N7"/>
<comment type="caution">
    <text evidence="6">The sequence shown here is derived from an EMBL/GenBank/DDBJ whole genome shotgun (WGS) entry which is preliminary data.</text>
</comment>
<evidence type="ECO:0000256" key="5">
    <source>
        <dbReference type="SAM" id="MobiDB-lite"/>
    </source>
</evidence>
<dbReference type="Pfam" id="PF01245">
    <property type="entry name" value="Ribosomal_L19"/>
    <property type="match status" value="1"/>
</dbReference>
<dbReference type="SUPFAM" id="SSF50104">
    <property type="entry name" value="Translation proteins SH3-like domain"/>
    <property type="match status" value="1"/>
</dbReference>
<dbReference type="Gene3D" id="2.30.30.790">
    <property type="match status" value="1"/>
</dbReference>
<comment type="function">
    <text evidence="4">This protein is located at the 30S-50S ribosomal subunit interface and may play a role in the structure and function of the aminoacyl-tRNA binding site.</text>
</comment>
<dbReference type="PANTHER" id="PTHR15680">
    <property type="entry name" value="RIBOSOMAL PROTEIN L19"/>
    <property type="match status" value="1"/>
</dbReference>
<keyword evidence="3 4" id="KW-0687">Ribonucleoprotein</keyword>
<accession>A0A1F6G3N7</accession>
<dbReference type="EMBL" id="MFMU01000021">
    <property type="protein sequence ID" value="OGG92741.1"/>
    <property type="molecule type" value="Genomic_DNA"/>
</dbReference>
<dbReference type="PRINTS" id="PR00061">
    <property type="entry name" value="RIBOSOMALL19"/>
</dbReference>
<evidence type="ECO:0000313" key="6">
    <source>
        <dbReference type="EMBL" id="OGG92741.1"/>
    </source>
</evidence>
<name>A0A1F6G3N7_9BACT</name>
<dbReference type="GO" id="GO:0003735">
    <property type="term" value="F:structural constituent of ribosome"/>
    <property type="evidence" value="ECO:0007669"/>
    <property type="project" value="InterPro"/>
</dbReference>
<dbReference type="STRING" id="1798533.A2609_01430"/>
<organism evidence="6 7">
    <name type="scientific">Candidatus Kaiserbacteria bacterium RIFOXYD1_FULL_47_14</name>
    <dbReference type="NCBI Taxonomy" id="1798533"/>
    <lineage>
        <taxon>Bacteria</taxon>
        <taxon>Candidatus Kaiseribacteriota</taxon>
    </lineage>
</organism>
<evidence type="ECO:0000256" key="2">
    <source>
        <dbReference type="ARBA" id="ARBA00022980"/>
    </source>
</evidence>
<dbReference type="InterPro" id="IPR038657">
    <property type="entry name" value="Ribosomal_bL19_sf"/>
</dbReference>
<dbReference type="GO" id="GO:1990904">
    <property type="term" value="C:ribonucleoprotein complex"/>
    <property type="evidence" value="ECO:0007669"/>
    <property type="project" value="UniProtKB-KW"/>
</dbReference>
<protein>
    <recommendedName>
        <fullName evidence="4">50S ribosomal protein L19</fullName>
    </recommendedName>
</protein>
<dbReference type="Proteomes" id="UP000176867">
    <property type="component" value="Unassembled WGS sequence"/>
</dbReference>
<evidence type="ECO:0000256" key="4">
    <source>
        <dbReference type="RuleBase" id="RU000559"/>
    </source>
</evidence>
<comment type="similarity">
    <text evidence="1 4">Belongs to the bacterial ribosomal protein bL19 family.</text>
</comment>
<feature type="region of interest" description="Disordered" evidence="5">
    <location>
        <begin position="143"/>
        <end position="162"/>
    </location>
</feature>
<dbReference type="PANTHER" id="PTHR15680:SF9">
    <property type="entry name" value="LARGE RIBOSOMAL SUBUNIT PROTEIN BL19M"/>
    <property type="match status" value="1"/>
</dbReference>
<dbReference type="InterPro" id="IPR008991">
    <property type="entry name" value="Translation_prot_SH3-like_sf"/>
</dbReference>